<dbReference type="Proteomes" id="UP000192478">
    <property type="component" value="Chromosome"/>
</dbReference>
<dbReference type="Pfam" id="PF12804">
    <property type="entry name" value="NTP_transf_3"/>
    <property type="match status" value="1"/>
</dbReference>
<dbReference type="InterPro" id="IPR029044">
    <property type="entry name" value="Nucleotide-diphossugar_trans"/>
</dbReference>
<dbReference type="PANTHER" id="PTHR19136:SF81">
    <property type="entry name" value="MOLYBDENUM COFACTOR GUANYLYLTRANSFERASE"/>
    <property type="match status" value="1"/>
</dbReference>
<evidence type="ECO:0000259" key="2">
    <source>
        <dbReference type="Pfam" id="PF12804"/>
    </source>
</evidence>
<protein>
    <submittedName>
        <fullName evidence="3">Molybdopterin-guanine dinucleotide biosynthesis protein A</fullName>
    </submittedName>
</protein>
<dbReference type="GO" id="GO:0016779">
    <property type="term" value="F:nucleotidyltransferase activity"/>
    <property type="evidence" value="ECO:0007669"/>
    <property type="project" value="UniProtKB-ARBA"/>
</dbReference>
<accession>A0AAC9WIC1</accession>
<evidence type="ECO:0000313" key="3">
    <source>
        <dbReference type="EMBL" id="ARE89609.1"/>
    </source>
</evidence>
<dbReference type="PANTHER" id="PTHR19136">
    <property type="entry name" value="MOLYBDENUM COFACTOR GUANYLYLTRANSFERASE"/>
    <property type="match status" value="1"/>
</dbReference>
<proteinExistence type="predicted"/>
<dbReference type="InterPro" id="IPR025877">
    <property type="entry name" value="MobA-like_NTP_Trfase"/>
</dbReference>
<dbReference type="SUPFAM" id="SSF53448">
    <property type="entry name" value="Nucleotide-diphospho-sugar transferases"/>
    <property type="match status" value="1"/>
</dbReference>
<keyword evidence="1" id="KW-0808">Transferase</keyword>
<gene>
    <name evidence="3" type="ORF">CLFO_40900</name>
</gene>
<dbReference type="AlphaFoldDB" id="A0AAC9WIC1"/>
<organism evidence="3 4">
    <name type="scientific">Clostridium formicaceticum</name>
    <dbReference type="NCBI Taxonomy" id="1497"/>
    <lineage>
        <taxon>Bacteria</taxon>
        <taxon>Bacillati</taxon>
        <taxon>Bacillota</taxon>
        <taxon>Clostridia</taxon>
        <taxon>Eubacteriales</taxon>
        <taxon>Clostridiaceae</taxon>
        <taxon>Clostridium</taxon>
    </lineage>
</organism>
<dbReference type="Gene3D" id="3.90.550.10">
    <property type="entry name" value="Spore Coat Polysaccharide Biosynthesis Protein SpsA, Chain A"/>
    <property type="match status" value="1"/>
</dbReference>
<feature type="domain" description="MobA-like NTP transferase" evidence="2">
    <location>
        <begin position="23"/>
        <end position="149"/>
    </location>
</feature>
<sequence length="264" mass="29762">MACWKKEAKKLKVTTLGGVSMKAIILAGEDRGEQVGFRQSKAALPMKGLAMIQYVINALRNSGCVDTLMAVGNLKELRPIIFNEVDLLIQQQSSMMDNLLEALNHVKEEEPVLITTCDIPLIHREVVKNFIEAALRMEADVCYPIVEKKNCTKHYPDIKRTYVNLKDGQFTGGNMILLSPAAIYKIEAPARWMIKHRKNPIKMSQALGLKFILGALFQRLTISSLEGYIEERFAIKAKAVICQDPEIASDIDDIKDIQRLEKYL</sequence>
<name>A0AAC9WIC1_9CLOT</name>
<dbReference type="EMBL" id="CP020559">
    <property type="protein sequence ID" value="ARE89609.1"/>
    <property type="molecule type" value="Genomic_DNA"/>
</dbReference>
<reference evidence="3 4" key="1">
    <citation type="submission" date="2017-03" db="EMBL/GenBank/DDBJ databases">
        <title>Complete sequence of Clostridium formicaceticum DSM 92.</title>
        <authorList>
            <person name="Poehlein A."/>
            <person name="Karl M."/>
            <person name="Bengelsdorf F.R."/>
            <person name="Duerre P."/>
            <person name="Daniel R."/>
        </authorList>
    </citation>
    <scope>NUCLEOTIDE SEQUENCE [LARGE SCALE GENOMIC DNA]</scope>
    <source>
        <strain evidence="3 4">DSM 92</strain>
    </source>
</reference>
<evidence type="ECO:0000313" key="4">
    <source>
        <dbReference type="Proteomes" id="UP000192478"/>
    </source>
</evidence>
<evidence type="ECO:0000256" key="1">
    <source>
        <dbReference type="ARBA" id="ARBA00022679"/>
    </source>
</evidence>